<dbReference type="SUPFAM" id="SSF46894">
    <property type="entry name" value="C-terminal effector domain of the bipartite response regulators"/>
    <property type="match status" value="1"/>
</dbReference>
<dbReference type="PANTHER" id="PTHR44688:SF16">
    <property type="entry name" value="DNA-BINDING TRANSCRIPTIONAL ACTIVATOR DEVR_DOSR"/>
    <property type="match status" value="1"/>
</dbReference>
<dbReference type="PROSITE" id="PS50043">
    <property type="entry name" value="HTH_LUXR_2"/>
    <property type="match status" value="1"/>
</dbReference>
<keyword evidence="2" id="KW-0238">DNA-binding</keyword>
<dbReference type="AlphaFoldDB" id="A0AAN1KQM3"/>
<keyword evidence="3" id="KW-0804">Transcription</keyword>
<dbReference type="InterPro" id="IPR000792">
    <property type="entry name" value="Tscrpt_reg_LuxR_C"/>
</dbReference>
<dbReference type="InterPro" id="IPR036388">
    <property type="entry name" value="WH-like_DNA-bd_sf"/>
</dbReference>
<evidence type="ECO:0000313" key="6">
    <source>
        <dbReference type="Proteomes" id="UP000197092"/>
    </source>
</evidence>
<organism evidence="5 6">
    <name type="scientific">Vibrio mediterranei</name>
    <dbReference type="NCBI Taxonomy" id="689"/>
    <lineage>
        <taxon>Bacteria</taxon>
        <taxon>Pseudomonadati</taxon>
        <taxon>Pseudomonadota</taxon>
        <taxon>Gammaproteobacteria</taxon>
        <taxon>Vibrionales</taxon>
        <taxon>Vibrionaceae</taxon>
        <taxon>Vibrio</taxon>
    </lineage>
</organism>
<dbReference type="SMART" id="SM00421">
    <property type="entry name" value="HTH_LUXR"/>
    <property type="match status" value="1"/>
</dbReference>
<gene>
    <name evidence="5" type="ORF">BSZ05_23710</name>
</gene>
<dbReference type="KEGG" id="vsh:BSZ05_23710"/>
<dbReference type="RefSeq" id="WP_062461218.1">
    <property type="nucleotide sequence ID" value="NZ_CP018309.1"/>
</dbReference>
<dbReference type="Proteomes" id="UP000197092">
    <property type="component" value="Chromosome 2"/>
</dbReference>
<dbReference type="PRINTS" id="PR00038">
    <property type="entry name" value="HTHLUXR"/>
</dbReference>
<evidence type="ECO:0000256" key="3">
    <source>
        <dbReference type="ARBA" id="ARBA00023163"/>
    </source>
</evidence>
<reference evidence="6" key="1">
    <citation type="submission" date="2016-12" db="EMBL/GenBank/DDBJ databases">
        <title>Comparative genomic analysis reveals the diversity, evolution, and environmental adaptation strategies of the genus Vibrio.</title>
        <authorList>
            <person name="Lin H."/>
            <person name="Wang X."/>
            <person name="Zhang X.-H."/>
        </authorList>
    </citation>
    <scope>NUCLEOTIDE SEQUENCE [LARGE SCALE GENOMIC DNA]</scope>
    <source>
        <strain evidence="6">QT6D1</strain>
    </source>
</reference>
<keyword evidence="1" id="KW-0805">Transcription regulation</keyword>
<dbReference type="InterPro" id="IPR016032">
    <property type="entry name" value="Sig_transdc_resp-reg_C-effctor"/>
</dbReference>
<dbReference type="CDD" id="cd06170">
    <property type="entry name" value="LuxR_C_like"/>
    <property type="match status" value="1"/>
</dbReference>
<dbReference type="GO" id="GO:0006355">
    <property type="term" value="P:regulation of DNA-templated transcription"/>
    <property type="evidence" value="ECO:0007669"/>
    <property type="project" value="InterPro"/>
</dbReference>
<evidence type="ECO:0000259" key="4">
    <source>
        <dbReference type="PROSITE" id="PS50043"/>
    </source>
</evidence>
<proteinExistence type="predicted"/>
<protein>
    <submittedName>
        <fullName evidence="5">Helix-turn-helix transcriptional regulator</fullName>
    </submittedName>
</protein>
<evidence type="ECO:0000256" key="1">
    <source>
        <dbReference type="ARBA" id="ARBA00023015"/>
    </source>
</evidence>
<feature type="domain" description="HTH luxR-type" evidence="4">
    <location>
        <begin position="185"/>
        <end position="250"/>
    </location>
</feature>
<dbReference type="EMBL" id="CP018309">
    <property type="protein sequence ID" value="ASI92776.1"/>
    <property type="molecule type" value="Genomic_DNA"/>
</dbReference>
<sequence length="258" mass="29986">MKSTFEELLMSQSERLTASKPNEFLDNFVELAEEALEWFKLDRLTVFPNSMILLNDGKTISVSRKGIPPLEKQRFLKGNYKDYLRILRSKQTWQIFDSEALAKHSLDPVKELYREGARWHGIIRLELFGQTWGALAFSRFSLDEPPLSEENLKRLRLLCDIWLCFWQHATMTRNLSLDDSNAVDESEKLLLLSKKQCTVLTLLAQGYTAKQCAEKLFLSPRTIESHKYRMLDILDLDNHTELVQFALRNGLGIESVDR</sequence>
<dbReference type="GO" id="GO:0003677">
    <property type="term" value="F:DNA binding"/>
    <property type="evidence" value="ECO:0007669"/>
    <property type="project" value="UniProtKB-KW"/>
</dbReference>
<dbReference type="Gene3D" id="1.10.10.10">
    <property type="entry name" value="Winged helix-like DNA-binding domain superfamily/Winged helix DNA-binding domain"/>
    <property type="match status" value="1"/>
</dbReference>
<accession>A0AAN1KQM3</accession>
<name>A0AAN1KQM3_9VIBR</name>
<evidence type="ECO:0000313" key="5">
    <source>
        <dbReference type="EMBL" id="ASI92776.1"/>
    </source>
</evidence>
<dbReference type="Pfam" id="PF00196">
    <property type="entry name" value="GerE"/>
    <property type="match status" value="1"/>
</dbReference>
<evidence type="ECO:0000256" key="2">
    <source>
        <dbReference type="ARBA" id="ARBA00023125"/>
    </source>
</evidence>
<dbReference type="PANTHER" id="PTHR44688">
    <property type="entry name" value="DNA-BINDING TRANSCRIPTIONAL ACTIVATOR DEVR_DOSR"/>
    <property type="match status" value="1"/>
</dbReference>